<name>A0ABP0N5I1_9DINO</name>
<dbReference type="CDD" id="cd00201">
    <property type="entry name" value="WW"/>
    <property type="match status" value="1"/>
</dbReference>
<feature type="domain" description="WW" evidence="1">
    <location>
        <begin position="85"/>
        <end position="112"/>
    </location>
</feature>
<organism evidence="2 3">
    <name type="scientific">Durusdinium trenchii</name>
    <dbReference type="NCBI Taxonomy" id="1381693"/>
    <lineage>
        <taxon>Eukaryota</taxon>
        <taxon>Sar</taxon>
        <taxon>Alveolata</taxon>
        <taxon>Dinophyceae</taxon>
        <taxon>Suessiales</taxon>
        <taxon>Symbiodiniaceae</taxon>
        <taxon>Durusdinium</taxon>
    </lineage>
</organism>
<sequence>MYACASTWHYKVLKCWMSQDIRSGIGGHSIISDFSEWSRHPIDDLFREIVDYQRRVVVVEVGGFWQIEDEIAEQEENIRKDLADWMELFSEDGEKFFYNKHTEESRFDDPRMAVYHVLYARIKMVARMKERFPILARQPRPEEPTEAEKDLLRSCVLKIQTWGRVLLAKKRLQVAREQADERIAYLLFTVAV</sequence>
<dbReference type="PROSITE" id="PS50020">
    <property type="entry name" value="WW_DOMAIN_2"/>
    <property type="match status" value="1"/>
</dbReference>
<dbReference type="EMBL" id="CAXAMN010021374">
    <property type="protein sequence ID" value="CAK9058889.1"/>
    <property type="molecule type" value="Genomic_DNA"/>
</dbReference>
<dbReference type="PROSITE" id="PS01159">
    <property type="entry name" value="WW_DOMAIN_1"/>
    <property type="match status" value="1"/>
</dbReference>
<accession>A0ABP0N5I1</accession>
<dbReference type="InterPro" id="IPR001202">
    <property type="entry name" value="WW_dom"/>
</dbReference>
<comment type="caution">
    <text evidence="2">The sequence shown here is derived from an EMBL/GenBank/DDBJ whole genome shotgun (WGS) entry which is preliminary data.</text>
</comment>
<dbReference type="InterPro" id="IPR036020">
    <property type="entry name" value="WW_dom_sf"/>
</dbReference>
<evidence type="ECO:0000313" key="2">
    <source>
        <dbReference type="EMBL" id="CAK9058889.1"/>
    </source>
</evidence>
<gene>
    <name evidence="2" type="ORF">CCMP2556_LOCUS29028</name>
</gene>
<evidence type="ECO:0000259" key="1">
    <source>
        <dbReference type="PROSITE" id="PS50020"/>
    </source>
</evidence>
<dbReference type="Proteomes" id="UP001642484">
    <property type="component" value="Unassembled WGS sequence"/>
</dbReference>
<evidence type="ECO:0000313" key="3">
    <source>
        <dbReference type="Proteomes" id="UP001642484"/>
    </source>
</evidence>
<dbReference type="SMART" id="SM00456">
    <property type="entry name" value="WW"/>
    <property type="match status" value="1"/>
</dbReference>
<dbReference type="SUPFAM" id="SSF51045">
    <property type="entry name" value="WW domain"/>
    <property type="match status" value="1"/>
</dbReference>
<keyword evidence="3" id="KW-1185">Reference proteome</keyword>
<reference evidence="2 3" key="1">
    <citation type="submission" date="2024-02" db="EMBL/GenBank/DDBJ databases">
        <authorList>
            <person name="Chen Y."/>
            <person name="Shah S."/>
            <person name="Dougan E. K."/>
            <person name="Thang M."/>
            <person name="Chan C."/>
        </authorList>
    </citation>
    <scope>NUCLEOTIDE SEQUENCE [LARGE SCALE GENOMIC DNA]</scope>
</reference>
<proteinExistence type="predicted"/>
<protein>
    <recommendedName>
        <fullName evidence="1">WW domain-containing protein</fullName>
    </recommendedName>
</protein>
<dbReference type="Gene3D" id="2.20.70.10">
    <property type="match status" value="1"/>
</dbReference>